<dbReference type="Gene3D" id="1.10.10.10">
    <property type="entry name" value="Winged helix-like DNA-binding domain superfamily/Winged helix DNA-binding domain"/>
    <property type="match status" value="1"/>
</dbReference>
<dbReference type="InterPro" id="IPR036390">
    <property type="entry name" value="WH_DNA-bd_sf"/>
</dbReference>
<keyword evidence="3" id="KW-0804">Transcription</keyword>
<keyword evidence="2" id="KW-0238">DNA-binding</keyword>
<dbReference type="Pfam" id="PF01047">
    <property type="entry name" value="MarR"/>
    <property type="match status" value="1"/>
</dbReference>
<organism evidence="6 8">
    <name type="scientific">Bordetella bronchialis</name>
    <dbReference type="NCBI Taxonomy" id="463025"/>
    <lineage>
        <taxon>Bacteria</taxon>
        <taxon>Pseudomonadati</taxon>
        <taxon>Pseudomonadota</taxon>
        <taxon>Betaproteobacteria</taxon>
        <taxon>Burkholderiales</taxon>
        <taxon>Alcaligenaceae</taxon>
        <taxon>Bordetella</taxon>
    </lineage>
</organism>
<evidence type="ECO:0000313" key="8">
    <source>
        <dbReference type="Proteomes" id="UP000092213"/>
    </source>
</evidence>
<dbReference type="Proteomes" id="UP000091897">
    <property type="component" value="Chromosome"/>
</dbReference>
<reference evidence="7 8" key="1">
    <citation type="submission" date="2016-06" db="EMBL/GenBank/DDBJ databases">
        <title>Complete genome sequences of Bordetella bronchialis and Bordetella flabilis.</title>
        <authorList>
            <person name="LiPuma J.J."/>
            <person name="Spilker T."/>
        </authorList>
    </citation>
    <scope>NUCLEOTIDE SEQUENCE [LARGE SCALE GENOMIC DNA]</scope>
    <source>
        <strain evidence="6 8">AU17976</strain>
        <strain evidence="5 7">AU3182</strain>
    </source>
</reference>
<dbReference type="PANTHER" id="PTHR42756:SF1">
    <property type="entry name" value="TRANSCRIPTIONAL REPRESSOR OF EMRAB OPERON"/>
    <property type="match status" value="1"/>
</dbReference>
<dbReference type="STRING" id="463025.BAU08_24505"/>
<keyword evidence="7" id="KW-1185">Reference proteome</keyword>
<dbReference type="Proteomes" id="UP000092213">
    <property type="component" value="Chromosome"/>
</dbReference>
<dbReference type="SMART" id="SM00347">
    <property type="entry name" value="HTH_MARR"/>
    <property type="match status" value="1"/>
</dbReference>
<evidence type="ECO:0000313" key="6">
    <source>
        <dbReference type="EMBL" id="ANN74094.1"/>
    </source>
</evidence>
<dbReference type="PROSITE" id="PS50995">
    <property type="entry name" value="HTH_MARR_2"/>
    <property type="match status" value="1"/>
</dbReference>
<evidence type="ECO:0000259" key="4">
    <source>
        <dbReference type="PROSITE" id="PS50995"/>
    </source>
</evidence>
<dbReference type="AlphaFoldDB" id="A0A193G4F5"/>
<dbReference type="InterPro" id="IPR036388">
    <property type="entry name" value="WH-like_DNA-bd_sf"/>
</dbReference>
<dbReference type="GO" id="GO:0003700">
    <property type="term" value="F:DNA-binding transcription factor activity"/>
    <property type="evidence" value="ECO:0007669"/>
    <property type="project" value="InterPro"/>
</dbReference>
<dbReference type="EMBL" id="CP016171">
    <property type="protein sequence ID" value="ANN74094.1"/>
    <property type="molecule type" value="Genomic_DNA"/>
</dbReference>
<evidence type="ECO:0000313" key="7">
    <source>
        <dbReference type="Proteomes" id="UP000091897"/>
    </source>
</evidence>
<dbReference type="PRINTS" id="PR00598">
    <property type="entry name" value="HTHMARR"/>
</dbReference>
<protein>
    <submittedName>
        <fullName evidence="6">MarR family transcriptional regulator</fullName>
    </submittedName>
</protein>
<evidence type="ECO:0000313" key="5">
    <source>
        <dbReference type="EMBL" id="ANN68946.1"/>
    </source>
</evidence>
<dbReference type="GO" id="GO:0003677">
    <property type="term" value="F:DNA binding"/>
    <property type="evidence" value="ECO:0007669"/>
    <property type="project" value="UniProtKB-KW"/>
</dbReference>
<dbReference type="SUPFAM" id="SSF46785">
    <property type="entry name" value="Winged helix' DNA-binding domain"/>
    <property type="match status" value="1"/>
</dbReference>
<proteinExistence type="predicted"/>
<dbReference type="InterPro" id="IPR000835">
    <property type="entry name" value="HTH_MarR-typ"/>
</dbReference>
<feature type="domain" description="HTH marR-type" evidence="4">
    <location>
        <begin position="28"/>
        <end position="162"/>
    </location>
</feature>
<dbReference type="PANTHER" id="PTHR42756">
    <property type="entry name" value="TRANSCRIPTIONAL REGULATOR, MARR"/>
    <property type="match status" value="1"/>
</dbReference>
<dbReference type="EMBL" id="CP016170">
    <property type="protein sequence ID" value="ANN68946.1"/>
    <property type="molecule type" value="Genomic_DNA"/>
</dbReference>
<accession>A0A193G4F5</accession>
<keyword evidence="1" id="KW-0805">Transcription regulation</keyword>
<dbReference type="KEGG" id="bbro:BAU06_23940"/>
<evidence type="ECO:0000256" key="3">
    <source>
        <dbReference type="ARBA" id="ARBA00023163"/>
    </source>
</evidence>
<evidence type="ECO:0000256" key="1">
    <source>
        <dbReference type="ARBA" id="ARBA00023015"/>
    </source>
</evidence>
<gene>
    <name evidence="5" type="ORF">BAU06_23940</name>
    <name evidence="6" type="ORF">BAU08_24505</name>
</gene>
<evidence type="ECO:0000256" key="2">
    <source>
        <dbReference type="ARBA" id="ARBA00023125"/>
    </source>
</evidence>
<sequence length="165" mass="19160">MSQSSFEPFEQAMSDLAMRLSSRLQLRESVLSRLFTHVATRLGEHMDAPLREHGLNSTLWTSLVVIYASEQHRLKPSELSVFMNSSRTNSTRVARELERQGYVDRQAGESDRRQVFLQLTPKALAFVRQYLPKRRAQLKSLFSNFEASEIDELERLLRKLLPHVE</sequence>
<dbReference type="RefSeq" id="WP_066356503.1">
    <property type="nucleotide sequence ID" value="NZ_CBCSFJ010000002.1"/>
</dbReference>
<dbReference type="OrthoDB" id="5947517at2"/>
<name>A0A193G4F5_9BORD</name>